<gene>
    <name evidence="1" type="ORF">TCON_2422</name>
</gene>
<organism evidence="1 2">
    <name type="scientific">Astathelohania contejeani</name>
    <dbReference type="NCBI Taxonomy" id="164912"/>
    <lineage>
        <taxon>Eukaryota</taxon>
        <taxon>Fungi</taxon>
        <taxon>Fungi incertae sedis</taxon>
        <taxon>Microsporidia</taxon>
        <taxon>Astathelohaniidae</taxon>
        <taxon>Astathelohania</taxon>
    </lineage>
</organism>
<dbReference type="Proteomes" id="UP001516464">
    <property type="component" value="Unassembled WGS sequence"/>
</dbReference>
<dbReference type="EMBL" id="SBIQ01000300">
    <property type="protein sequence ID" value="KAF7680962.1"/>
    <property type="molecule type" value="Genomic_DNA"/>
</dbReference>
<sequence>MNNRVFFTSELTIEKELEIINHDTEVAYQQTNGNMFILSSGQLLVPSMFNRYEMPSTPVSQLLIGMLHLPPLANLLQVLGEKLANKSTESKNQILTKLDRMEFVSRLVKALNSSEAIKELEYFIEDDGIASMYTEILRRIHNDLTSIYFFEENTWIDKNKKLKNKTIYDCYSPVVQIFQGKRKCKNPKKDIMVNQYFEILEMSQLEDAEFTALPYVLAFKGGRYPLKKDIIVDSISYELSTFIVSDGCFNSTVVRTDSGWSIFKDGVWNESSLDYRGELQLVLYSRKINK</sequence>
<proteinExistence type="predicted"/>
<evidence type="ECO:0000313" key="2">
    <source>
        <dbReference type="Proteomes" id="UP001516464"/>
    </source>
</evidence>
<reference evidence="1 2" key="1">
    <citation type="submission" date="2019-01" db="EMBL/GenBank/DDBJ databases">
        <title>Genomes sequencing and comparative genomics of infectious freshwater microsporidia, Cucumispora dikerogammari and Thelohania contejeani.</title>
        <authorList>
            <person name="Cormier A."/>
            <person name="Giraud I."/>
            <person name="Wattier R."/>
            <person name="Teixeira M."/>
            <person name="Grandjean F."/>
            <person name="Rigaud T."/>
            <person name="Cordaux R."/>
        </authorList>
    </citation>
    <scope>NUCLEOTIDE SEQUENCE [LARGE SCALE GENOMIC DNA]</scope>
    <source>
        <strain evidence="1">T1</strain>
        <tissue evidence="1">Spores</tissue>
    </source>
</reference>
<evidence type="ECO:0000313" key="1">
    <source>
        <dbReference type="EMBL" id="KAF7680962.1"/>
    </source>
</evidence>
<comment type="caution">
    <text evidence="1">The sequence shown here is derived from an EMBL/GenBank/DDBJ whole genome shotgun (WGS) entry which is preliminary data.</text>
</comment>
<name>A0ABQ7HW62_9MICR</name>
<accession>A0ABQ7HW62</accession>
<protein>
    <submittedName>
        <fullName evidence="1">Uncharacterized protein</fullName>
    </submittedName>
</protein>
<keyword evidence="2" id="KW-1185">Reference proteome</keyword>